<dbReference type="Proteomes" id="UP001151760">
    <property type="component" value="Unassembled WGS sequence"/>
</dbReference>
<feature type="region of interest" description="Disordered" evidence="1">
    <location>
        <begin position="83"/>
        <end position="103"/>
    </location>
</feature>
<organism evidence="2 3">
    <name type="scientific">Tanacetum coccineum</name>
    <dbReference type="NCBI Taxonomy" id="301880"/>
    <lineage>
        <taxon>Eukaryota</taxon>
        <taxon>Viridiplantae</taxon>
        <taxon>Streptophyta</taxon>
        <taxon>Embryophyta</taxon>
        <taxon>Tracheophyta</taxon>
        <taxon>Spermatophyta</taxon>
        <taxon>Magnoliopsida</taxon>
        <taxon>eudicotyledons</taxon>
        <taxon>Gunneridae</taxon>
        <taxon>Pentapetalae</taxon>
        <taxon>asterids</taxon>
        <taxon>campanulids</taxon>
        <taxon>Asterales</taxon>
        <taxon>Asteraceae</taxon>
        <taxon>Asteroideae</taxon>
        <taxon>Anthemideae</taxon>
        <taxon>Anthemidinae</taxon>
        <taxon>Tanacetum</taxon>
    </lineage>
</organism>
<evidence type="ECO:0000313" key="2">
    <source>
        <dbReference type="EMBL" id="GJU05290.1"/>
    </source>
</evidence>
<proteinExistence type="predicted"/>
<reference evidence="2" key="1">
    <citation type="journal article" date="2022" name="Int. J. Mol. Sci.">
        <title>Draft Genome of Tanacetum Coccineum: Genomic Comparison of Closely Related Tanacetum-Family Plants.</title>
        <authorList>
            <person name="Yamashiro T."/>
            <person name="Shiraishi A."/>
            <person name="Nakayama K."/>
            <person name="Satake H."/>
        </authorList>
    </citation>
    <scope>NUCLEOTIDE SEQUENCE</scope>
</reference>
<name>A0ABQ5IZW4_9ASTR</name>
<keyword evidence="3" id="KW-1185">Reference proteome</keyword>
<gene>
    <name evidence="2" type="ORF">Tco_1121720</name>
</gene>
<comment type="caution">
    <text evidence="2">The sequence shown here is derived from an EMBL/GenBank/DDBJ whole genome shotgun (WGS) entry which is preliminary data.</text>
</comment>
<accession>A0ABQ5IZW4</accession>
<evidence type="ECO:0000256" key="1">
    <source>
        <dbReference type="SAM" id="MobiDB-lite"/>
    </source>
</evidence>
<feature type="compositionally biased region" description="Polar residues" evidence="1">
    <location>
        <begin position="83"/>
        <end position="95"/>
    </location>
</feature>
<protein>
    <submittedName>
        <fullName evidence="2">Uncharacterized protein</fullName>
    </submittedName>
</protein>
<sequence>MCNIGCGVELHHGQYDDVDGSMMGCGVRTVAWCSGDDGGGAAGVVVGGWPDLATALEKESGGDVCVKETDALCTHRRCPIQATSPGNNDRVSPQGCSDGDDDDSDGWCVVMRGDRSGGSMVVENDDVDGSIIGCGVRMVAWCSDDDGGGTAGVVVGGWPDPATTPERESG</sequence>
<dbReference type="EMBL" id="BQNB010021334">
    <property type="protein sequence ID" value="GJU05290.1"/>
    <property type="molecule type" value="Genomic_DNA"/>
</dbReference>
<evidence type="ECO:0000313" key="3">
    <source>
        <dbReference type="Proteomes" id="UP001151760"/>
    </source>
</evidence>
<reference evidence="2" key="2">
    <citation type="submission" date="2022-01" db="EMBL/GenBank/DDBJ databases">
        <authorList>
            <person name="Yamashiro T."/>
            <person name="Shiraishi A."/>
            <person name="Satake H."/>
            <person name="Nakayama K."/>
        </authorList>
    </citation>
    <scope>NUCLEOTIDE SEQUENCE</scope>
</reference>